<dbReference type="InterPro" id="IPR003594">
    <property type="entry name" value="HATPase_dom"/>
</dbReference>
<feature type="coiled-coil region" evidence="5">
    <location>
        <begin position="450"/>
        <end position="477"/>
    </location>
</feature>
<dbReference type="PROSITE" id="PS50894">
    <property type="entry name" value="HPT"/>
    <property type="match status" value="1"/>
</dbReference>
<dbReference type="EC" id="2.7.13.3" evidence="2"/>
<dbReference type="Gene3D" id="3.30.450.20">
    <property type="entry name" value="PAS domain"/>
    <property type="match status" value="1"/>
</dbReference>
<keyword evidence="9" id="KW-0808">Transferase</keyword>
<keyword evidence="3" id="KW-0902">Two-component regulatory system</keyword>
<evidence type="ECO:0000256" key="5">
    <source>
        <dbReference type="SAM" id="Coils"/>
    </source>
</evidence>
<dbReference type="PANTHER" id="PTHR43395">
    <property type="entry name" value="SENSOR HISTIDINE KINASE CHEA"/>
    <property type="match status" value="1"/>
</dbReference>
<dbReference type="Proteomes" id="UP000254575">
    <property type="component" value="Unassembled WGS sequence"/>
</dbReference>
<reference evidence="9 10" key="1">
    <citation type="submission" date="2018-06" db="EMBL/GenBank/DDBJ databases">
        <authorList>
            <consortium name="Pathogen Informatics"/>
            <person name="Doyle S."/>
        </authorList>
    </citation>
    <scope>NUCLEOTIDE SEQUENCE [LARGE SCALE GENOMIC DNA]</scope>
    <source>
        <strain evidence="9 10">NCTC10717</strain>
    </source>
</reference>
<gene>
    <name evidence="9" type="primary">cheA_1</name>
    <name evidence="9" type="ORF">NCTC10717_00899</name>
</gene>
<keyword evidence="6" id="KW-0472">Membrane</keyword>
<dbReference type="Gene3D" id="3.30.565.10">
    <property type="entry name" value="Histidine kinase-like ATPase, C-terminal domain"/>
    <property type="match status" value="1"/>
</dbReference>
<dbReference type="Pfam" id="PF02518">
    <property type="entry name" value="HATPase_c"/>
    <property type="match status" value="1"/>
</dbReference>
<dbReference type="PROSITE" id="PS50109">
    <property type="entry name" value="HIS_KIN"/>
    <property type="match status" value="1"/>
</dbReference>
<protein>
    <recommendedName>
        <fullName evidence="2">histidine kinase</fullName>
        <ecNumber evidence="2">2.7.13.3</ecNumber>
    </recommendedName>
</protein>
<evidence type="ECO:0000256" key="4">
    <source>
        <dbReference type="PROSITE-ProRule" id="PRU00110"/>
    </source>
</evidence>
<dbReference type="InterPro" id="IPR036641">
    <property type="entry name" value="HPT_dom_sf"/>
</dbReference>
<dbReference type="InterPro" id="IPR036890">
    <property type="entry name" value="HATPase_C_sf"/>
</dbReference>
<keyword evidence="10" id="KW-1185">Reference proteome</keyword>
<evidence type="ECO:0000313" key="9">
    <source>
        <dbReference type="EMBL" id="SUO96229.1"/>
    </source>
</evidence>
<evidence type="ECO:0000256" key="6">
    <source>
        <dbReference type="SAM" id="Phobius"/>
    </source>
</evidence>
<dbReference type="Pfam" id="PF01627">
    <property type="entry name" value="Hpt"/>
    <property type="match status" value="1"/>
</dbReference>
<dbReference type="SMART" id="SM00387">
    <property type="entry name" value="HATPase_c"/>
    <property type="match status" value="1"/>
</dbReference>
<evidence type="ECO:0000256" key="1">
    <source>
        <dbReference type="ARBA" id="ARBA00000085"/>
    </source>
</evidence>
<dbReference type="InterPro" id="IPR005467">
    <property type="entry name" value="His_kinase_dom"/>
</dbReference>
<keyword evidence="4" id="KW-0597">Phosphoprotein</keyword>
<dbReference type="GO" id="GO:0000155">
    <property type="term" value="F:phosphorelay sensor kinase activity"/>
    <property type="evidence" value="ECO:0007669"/>
    <property type="project" value="UniProtKB-ARBA"/>
</dbReference>
<dbReference type="EMBL" id="UHIA01000004">
    <property type="protein sequence ID" value="SUO96229.1"/>
    <property type="molecule type" value="Genomic_DNA"/>
</dbReference>
<feature type="transmembrane region" description="Helical" evidence="6">
    <location>
        <begin position="205"/>
        <end position="225"/>
    </location>
</feature>
<dbReference type="SUPFAM" id="SSF55874">
    <property type="entry name" value="ATPase domain of HSP90 chaperone/DNA topoisomerase II/histidine kinase"/>
    <property type="match status" value="1"/>
</dbReference>
<evidence type="ECO:0000256" key="2">
    <source>
        <dbReference type="ARBA" id="ARBA00012438"/>
    </source>
</evidence>
<dbReference type="PRINTS" id="PR00344">
    <property type="entry name" value="BCTRLSENSOR"/>
</dbReference>
<evidence type="ECO:0000256" key="3">
    <source>
        <dbReference type="ARBA" id="ARBA00023012"/>
    </source>
</evidence>
<comment type="catalytic activity">
    <reaction evidence="1">
        <text>ATP + protein L-histidine = ADP + protein N-phospho-L-histidine.</text>
        <dbReference type="EC" id="2.7.13.3"/>
    </reaction>
</comment>
<dbReference type="PANTHER" id="PTHR43395:SF10">
    <property type="entry name" value="CHEMOTAXIS PROTEIN CHEA"/>
    <property type="match status" value="1"/>
</dbReference>
<proteinExistence type="predicted"/>
<sequence>MAKPTQEIKKTSPLKKYLGLVVAIALLVVIFIGITLYELRVASHKQTENDRIQVLQTLGQYSREIIRDIFDANASYGEDTNSPHMRAVLNRLQQNTQEFPKILQTLENGGTYISPNGVTYHVSNDNVQSISNNLHALKQNWEPLAANIKAYLAVADDIMVDSQDELESAMTQAKVSNLNLITETDDAISTIQGHIAEEEILEQRILYGAIGFGIVYFIFMIFVFVRNLLKADEQAAVARREVDEIMSSVQEGLFLVDDNLVIGSQHSQALNAILPSMDVADQPFEEVLDKILSKSDIENTKSYINQLFKPRVKESLVKSLNPLNRVQVFIDDKKGGLSDKYLRFDFTRVYEDKEIKQILVSVADITQEVELEQRLEKEREQNNRQVEMLVKVLRVEPSILAGYLRRGNQVAEKINNILRQQNNRVGLREKINEIFREIHSFKGESSALEFDRFVSIAEEMEGKLKELREQRDLVGDDFLSIAVYLDALMDQLEITKNLHERLQVHAHQPSASEKSAHNVEEGLKSAMHDVVAQVNHGDVDQYLAHYIEQAAERNYKLVEHHVEGFNKAPFDEIRMDLIKSIAVQLVRNAIVHGIETPEARKAKGKERQGNIGVSLIHRDGFYDLIVEDDGKGIDAEAIREKLRQIPDFNKNPDEMSEDELYRAIFITGLSTAQTSTEDAGRGVGMDVVLDRVRSLGAKIAIRSKPNQFTRFTIRLSA</sequence>
<name>A0A380MUE1_9GAMM</name>
<dbReference type="InterPro" id="IPR008207">
    <property type="entry name" value="Sig_transdc_His_kin_Hpt_dom"/>
</dbReference>
<feature type="transmembrane region" description="Helical" evidence="6">
    <location>
        <begin position="17"/>
        <end position="37"/>
    </location>
</feature>
<accession>A0A380MUE1</accession>
<evidence type="ECO:0000313" key="10">
    <source>
        <dbReference type="Proteomes" id="UP000254575"/>
    </source>
</evidence>
<dbReference type="InterPro" id="IPR004358">
    <property type="entry name" value="Sig_transdc_His_kin-like_C"/>
</dbReference>
<evidence type="ECO:0000259" key="8">
    <source>
        <dbReference type="PROSITE" id="PS50894"/>
    </source>
</evidence>
<dbReference type="Gene3D" id="1.20.120.160">
    <property type="entry name" value="HPT domain"/>
    <property type="match status" value="1"/>
</dbReference>
<keyword evidence="6" id="KW-1133">Transmembrane helix</keyword>
<feature type="domain" description="Histidine kinase" evidence="7">
    <location>
        <begin position="584"/>
        <end position="717"/>
    </location>
</feature>
<feature type="modified residue" description="Phosphohistidine" evidence="4">
    <location>
        <position position="439"/>
    </location>
</feature>
<dbReference type="AlphaFoldDB" id="A0A380MUE1"/>
<organism evidence="9 10">
    <name type="scientific">Suttonella indologenes</name>
    <dbReference type="NCBI Taxonomy" id="13276"/>
    <lineage>
        <taxon>Bacteria</taxon>
        <taxon>Pseudomonadati</taxon>
        <taxon>Pseudomonadota</taxon>
        <taxon>Gammaproteobacteria</taxon>
        <taxon>Cardiobacteriales</taxon>
        <taxon>Cardiobacteriaceae</taxon>
        <taxon>Suttonella</taxon>
    </lineage>
</organism>
<dbReference type="SUPFAM" id="SSF47226">
    <property type="entry name" value="Histidine-containing phosphotransfer domain, HPT domain"/>
    <property type="match status" value="1"/>
</dbReference>
<feature type="domain" description="HPt" evidence="8">
    <location>
        <begin position="392"/>
        <end position="502"/>
    </location>
</feature>
<keyword evidence="5" id="KW-0175">Coiled coil</keyword>
<dbReference type="InterPro" id="IPR051315">
    <property type="entry name" value="Bact_Chemotaxis_CheA"/>
</dbReference>
<evidence type="ECO:0000259" key="7">
    <source>
        <dbReference type="PROSITE" id="PS50109"/>
    </source>
</evidence>
<keyword evidence="6" id="KW-0812">Transmembrane</keyword>